<evidence type="ECO:0000259" key="3">
    <source>
        <dbReference type="PROSITE" id="PS51724"/>
    </source>
</evidence>
<feature type="region of interest" description="Disordered" evidence="1">
    <location>
        <begin position="279"/>
        <end position="300"/>
    </location>
</feature>
<keyword evidence="2" id="KW-0732">Signal</keyword>
<dbReference type="InterPro" id="IPR036680">
    <property type="entry name" value="SPOR-like_sf"/>
</dbReference>
<feature type="compositionally biased region" description="Low complexity" evidence="1">
    <location>
        <begin position="95"/>
        <end position="109"/>
    </location>
</feature>
<dbReference type="SUPFAM" id="SSF110997">
    <property type="entry name" value="Sporulation related repeat"/>
    <property type="match status" value="1"/>
</dbReference>
<dbReference type="Gene3D" id="3.30.70.1070">
    <property type="entry name" value="Sporulation related repeat"/>
    <property type="match status" value="1"/>
</dbReference>
<dbReference type="PROSITE" id="PS51724">
    <property type="entry name" value="SPOR"/>
    <property type="match status" value="1"/>
</dbReference>
<gene>
    <name evidence="4" type="ORF">SAMN05444002_2898</name>
</gene>
<protein>
    <submittedName>
        <fullName evidence="4">Sporulation related domain-containing protein</fullName>
    </submittedName>
</protein>
<feature type="chain" id="PRO_5012929771" evidence="2">
    <location>
        <begin position="25"/>
        <end position="427"/>
    </location>
</feature>
<evidence type="ECO:0000256" key="2">
    <source>
        <dbReference type="SAM" id="SignalP"/>
    </source>
</evidence>
<dbReference type="STRING" id="1217970.SAMN05444002_2898"/>
<reference evidence="5" key="1">
    <citation type="submission" date="2016-11" db="EMBL/GenBank/DDBJ databases">
        <authorList>
            <person name="Varghese N."/>
            <person name="Submissions S."/>
        </authorList>
    </citation>
    <scope>NUCLEOTIDE SEQUENCE [LARGE SCALE GENOMIC DNA]</scope>
    <source>
        <strain evidence="5">DSM 29440</strain>
    </source>
</reference>
<feature type="region of interest" description="Disordered" evidence="1">
    <location>
        <begin position="95"/>
        <end position="183"/>
    </location>
</feature>
<accession>A0A1N6GY23</accession>
<keyword evidence="5" id="KW-1185">Reference proteome</keyword>
<sequence length="427" mass="45262">MMLARALSTAVAVVYLVTGTTAGAQSAGMPAEFPPASYQGAQYVDSKGCVFVRAGFDGAVTWVPRMSRSRKQVCGASPTFAKAPTPDAPVVADAPAAEAPRTTTRKATASEAQTRVVKRQAATAPRTQAKTQTQTQTRTVTRKVVQSQPKRSTATGQPIPTVAGTTAPAPTTTRVATAKPRATGGRVVRVVRRPAQPGAEPRVVATGPAEVRVPRGYKRVWTDGRLNPNRGERTQEGREQMALLWTQDVPHRLIDVRTGRDVTAERSEMIYPYTSYAEQQRDLGPRTRTSTKTVTARPAAAPETRRVVKRIVRKKSTGEIVSISSKSAPKAAVTQRVVKTARAAPAPKAQAGAKAARFIQVGTFGEAANAKRTAGRLQAAGLPVRTQNITRGGKALTIVMAGPLAGDALNAGVRKARAMGFGDAFVR</sequence>
<dbReference type="Proteomes" id="UP000184932">
    <property type="component" value="Unassembled WGS sequence"/>
</dbReference>
<feature type="compositionally biased region" description="Low complexity" evidence="1">
    <location>
        <begin position="119"/>
        <end position="146"/>
    </location>
</feature>
<evidence type="ECO:0000256" key="1">
    <source>
        <dbReference type="SAM" id="MobiDB-lite"/>
    </source>
</evidence>
<dbReference type="InterPro" id="IPR007730">
    <property type="entry name" value="SPOR-like_dom"/>
</dbReference>
<name>A0A1N6GY23_9RHOB</name>
<dbReference type="Pfam" id="PF05036">
    <property type="entry name" value="SPOR"/>
    <property type="match status" value="1"/>
</dbReference>
<proteinExistence type="predicted"/>
<evidence type="ECO:0000313" key="4">
    <source>
        <dbReference type="EMBL" id="SIO12463.1"/>
    </source>
</evidence>
<dbReference type="GO" id="GO:0042834">
    <property type="term" value="F:peptidoglycan binding"/>
    <property type="evidence" value="ECO:0007669"/>
    <property type="project" value="InterPro"/>
</dbReference>
<feature type="compositionally biased region" description="Polar residues" evidence="1">
    <location>
        <begin position="147"/>
        <end position="158"/>
    </location>
</feature>
<feature type="signal peptide" evidence="2">
    <location>
        <begin position="1"/>
        <end position="24"/>
    </location>
</feature>
<feature type="domain" description="SPOR" evidence="3">
    <location>
        <begin position="351"/>
        <end position="427"/>
    </location>
</feature>
<dbReference type="EMBL" id="FSRL01000001">
    <property type="protein sequence ID" value="SIO12463.1"/>
    <property type="molecule type" value="Genomic_DNA"/>
</dbReference>
<feature type="compositionally biased region" description="Low complexity" evidence="1">
    <location>
        <begin position="160"/>
        <end position="183"/>
    </location>
</feature>
<evidence type="ECO:0000313" key="5">
    <source>
        <dbReference type="Proteomes" id="UP000184932"/>
    </source>
</evidence>
<organism evidence="4 5">
    <name type="scientific">Vannielia litorea</name>
    <dbReference type="NCBI Taxonomy" id="1217970"/>
    <lineage>
        <taxon>Bacteria</taxon>
        <taxon>Pseudomonadati</taxon>
        <taxon>Pseudomonadota</taxon>
        <taxon>Alphaproteobacteria</taxon>
        <taxon>Rhodobacterales</taxon>
        <taxon>Paracoccaceae</taxon>
        <taxon>Vannielia</taxon>
    </lineage>
</organism>
<dbReference type="AlphaFoldDB" id="A0A1N6GY23"/>